<evidence type="ECO:0000256" key="9">
    <source>
        <dbReference type="ARBA" id="ARBA00022958"/>
    </source>
</evidence>
<dbReference type="AlphaFoldDB" id="A0A1G9AEP4"/>
<dbReference type="EC" id="5.1.99.6" evidence="19"/>
<dbReference type="STRING" id="990712.SAMN05216257_102109"/>
<comment type="subunit">
    <text evidence="17">Homotetramer.</text>
</comment>
<protein>
    <recommendedName>
        <fullName evidence="19">Bifunctional NAD(P)H-hydrate repair enzyme</fullName>
    </recommendedName>
    <alternativeName>
        <fullName evidence="19">Nicotinamide nucleotide repair protein</fullName>
    </alternativeName>
    <domain>
        <recommendedName>
            <fullName evidence="19">ADP-dependent (S)-NAD(P)H-hydrate dehydratase</fullName>
            <ecNumber evidence="19">4.2.1.136</ecNumber>
        </recommendedName>
        <alternativeName>
            <fullName evidence="19">ADP-dependent NAD(P)HX dehydratase</fullName>
        </alternativeName>
    </domain>
    <domain>
        <recommendedName>
            <fullName evidence="19">NAD(P)H-hydrate epimerase</fullName>
            <ecNumber evidence="19">5.1.99.6</ecNumber>
        </recommendedName>
    </domain>
</protein>
<dbReference type="PROSITE" id="PS51385">
    <property type="entry name" value="YJEF_N"/>
    <property type="match status" value="1"/>
</dbReference>
<feature type="binding site" evidence="18">
    <location>
        <begin position="62"/>
        <end position="66"/>
    </location>
    <ligand>
        <name>(6S)-NADPHX</name>
        <dbReference type="ChEBI" id="CHEBI:64076"/>
    </ligand>
</feature>
<dbReference type="Proteomes" id="UP000199328">
    <property type="component" value="Unassembled WGS sequence"/>
</dbReference>
<keyword evidence="11 18" id="KW-0413">Isomerase</keyword>
<feature type="binding site" evidence="18">
    <location>
        <begin position="133"/>
        <end position="139"/>
    </location>
    <ligand>
        <name>(6S)-NADPHX</name>
        <dbReference type="ChEBI" id="CHEBI:64076"/>
    </ligand>
</feature>
<dbReference type="PANTHER" id="PTHR12592">
    <property type="entry name" value="ATP-DEPENDENT (S)-NAD(P)H-HYDRATE DEHYDRATASE FAMILY MEMBER"/>
    <property type="match status" value="1"/>
</dbReference>
<keyword evidence="6 17" id="KW-0547">Nucleotide-binding</keyword>
<evidence type="ECO:0000256" key="15">
    <source>
        <dbReference type="ARBA" id="ARBA00048238"/>
    </source>
</evidence>
<evidence type="ECO:0000256" key="8">
    <source>
        <dbReference type="ARBA" id="ARBA00022857"/>
    </source>
</evidence>
<feature type="binding site" evidence="18">
    <location>
        <position position="129"/>
    </location>
    <ligand>
        <name>K(+)</name>
        <dbReference type="ChEBI" id="CHEBI:29103"/>
    </ligand>
</feature>
<dbReference type="PROSITE" id="PS51383">
    <property type="entry name" value="YJEF_C_3"/>
    <property type="match status" value="1"/>
</dbReference>
<feature type="binding site" evidence="17">
    <location>
        <position position="459"/>
    </location>
    <ligand>
        <name>(6S)-NADPHX</name>
        <dbReference type="ChEBI" id="CHEBI:64076"/>
    </ligand>
</feature>
<keyword evidence="9 18" id="KW-0630">Potassium</keyword>
<comment type="cofactor">
    <cofactor evidence="17">
        <name>Mg(2+)</name>
        <dbReference type="ChEBI" id="CHEBI:18420"/>
    </cofactor>
</comment>
<feature type="binding site" evidence="17">
    <location>
        <position position="267"/>
    </location>
    <ligand>
        <name>(6S)-NADPHX</name>
        <dbReference type="ChEBI" id="CHEBI:64076"/>
    </ligand>
</feature>
<gene>
    <name evidence="18" type="primary">nnrE</name>
    <name evidence="17" type="synonym">nnrD</name>
    <name evidence="22" type="ORF">SAMN05216257_102109</name>
</gene>
<keyword evidence="8 17" id="KW-0521">NADP</keyword>
<feature type="domain" description="YjeF N-terminal" evidence="21">
    <location>
        <begin position="10"/>
        <end position="225"/>
    </location>
</feature>
<dbReference type="GO" id="GO:0016301">
    <property type="term" value="F:kinase activity"/>
    <property type="evidence" value="ECO:0007669"/>
    <property type="project" value="UniProtKB-KW"/>
</dbReference>
<proteinExistence type="inferred from homology"/>
<evidence type="ECO:0000256" key="11">
    <source>
        <dbReference type="ARBA" id="ARBA00023235"/>
    </source>
</evidence>
<comment type="similarity">
    <text evidence="4 19">In the C-terminal section; belongs to the NnrD/CARKD family.</text>
</comment>
<dbReference type="InterPro" id="IPR030677">
    <property type="entry name" value="Nnr"/>
</dbReference>
<dbReference type="InterPro" id="IPR017953">
    <property type="entry name" value="Carbohydrate_kinase_pred_CS"/>
</dbReference>
<evidence type="ECO:0000256" key="18">
    <source>
        <dbReference type="HAMAP-Rule" id="MF_01966"/>
    </source>
</evidence>
<dbReference type="Gene3D" id="3.40.1190.20">
    <property type="match status" value="1"/>
</dbReference>
<evidence type="ECO:0000256" key="5">
    <source>
        <dbReference type="ARBA" id="ARBA00022723"/>
    </source>
</evidence>
<dbReference type="CDD" id="cd01171">
    <property type="entry name" value="YXKO-related"/>
    <property type="match status" value="1"/>
</dbReference>
<dbReference type="GO" id="GO:0052856">
    <property type="term" value="F:NAD(P)HX epimerase activity"/>
    <property type="evidence" value="ECO:0007669"/>
    <property type="project" value="UniProtKB-UniRule"/>
</dbReference>
<comment type="catalytic activity">
    <reaction evidence="2 18 19">
        <text>(6R)-NADPHX = (6S)-NADPHX</text>
        <dbReference type="Rhea" id="RHEA:32227"/>
        <dbReference type="ChEBI" id="CHEBI:64076"/>
        <dbReference type="ChEBI" id="CHEBI:64077"/>
        <dbReference type="EC" id="5.1.99.6"/>
    </reaction>
</comment>
<evidence type="ECO:0000256" key="3">
    <source>
        <dbReference type="ARBA" id="ARBA00006001"/>
    </source>
</evidence>
<dbReference type="PIRSF" id="PIRSF017184">
    <property type="entry name" value="Nnr"/>
    <property type="match status" value="1"/>
</dbReference>
<dbReference type="GO" id="GO:0046872">
    <property type="term" value="F:metal ion binding"/>
    <property type="evidence" value="ECO:0007669"/>
    <property type="project" value="UniProtKB-UniRule"/>
</dbReference>
<feature type="domain" description="YjeF C-terminal" evidence="20">
    <location>
        <begin position="232"/>
        <end position="513"/>
    </location>
</feature>
<dbReference type="Gene3D" id="3.40.50.10260">
    <property type="entry name" value="YjeF N-terminal domain"/>
    <property type="match status" value="1"/>
</dbReference>
<evidence type="ECO:0000256" key="17">
    <source>
        <dbReference type="HAMAP-Rule" id="MF_01965"/>
    </source>
</evidence>
<evidence type="ECO:0000256" key="1">
    <source>
        <dbReference type="ARBA" id="ARBA00000013"/>
    </source>
</evidence>
<reference evidence="23" key="1">
    <citation type="submission" date="2016-10" db="EMBL/GenBank/DDBJ databases">
        <authorList>
            <person name="Varghese N."/>
            <person name="Submissions S."/>
        </authorList>
    </citation>
    <scope>NUCLEOTIDE SEQUENCE [LARGE SCALE GENOMIC DNA]</scope>
    <source>
        <strain evidence="23">CGMCC 1.10789</strain>
    </source>
</reference>
<comment type="cofactor">
    <cofactor evidence="18 19">
        <name>K(+)</name>
        <dbReference type="ChEBI" id="CHEBI:29103"/>
    </cofactor>
    <text evidence="18 19">Binds 1 potassium ion per subunit.</text>
</comment>
<dbReference type="InterPro" id="IPR036652">
    <property type="entry name" value="YjeF_N_dom_sf"/>
</dbReference>
<keyword evidence="13" id="KW-0511">Multifunctional enzyme</keyword>
<feature type="binding site" evidence="17">
    <location>
        <position position="330"/>
    </location>
    <ligand>
        <name>(6S)-NADPHX</name>
        <dbReference type="ChEBI" id="CHEBI:64076"/>
    </ligand>
</feature>
<dbReference type="HAMAP" id="MF_01965">
    <property type="entry name" value="NADHX_dehydratase"/>
    <property type="match status" value="1"/>
</dbReference>
<evidence type="ECO:0000256" key="14">
    <source>
        <dbReference type="ARBA" id="ARBA00025153"/>
    </source>
</evidence>
<organism evidence="22 23">
    <name type="scientific">Meinhardsimonia xiamenensis</name>
    <dbReference type="NCBI Taxonomy" id="990712"/>
    <lineage>
        <taxon>Bacteria</taxon>
        <taxon>Pseudomonadati</taxon>
        <taxon>Pseudomonadota</taxon>
        <taxon>Alphaproteobacteria</taxon>
        <taxon>Rhodobacterales</taxon>
        <taxon>Paracoccaceae</taxon>
        <taxon>Meinhardsimonia</taxon>
    </lineage>
</organism>
<keyword evidence="12 17" id="KW-0456">Lyase</keyword>
<dbReference type="RefSeq" id="WP_092498626.1">
    <property type="nucleotide sequence ID" value="NZ_FNFV01000002.1"/>
</dbReference>
<dbReference type="Pfam" id="PF03853">
    <property type="entry name" value="YjeF_N"/>
    <property type="match status" value="1"/>
</dbReference>
<keyword evidence="23" id="KW-1185">Reference proteome</keyword>
<comment type="function">
    <text evidence="18">Catalyzes the epimerization of the S- and R-forms of NAD(P)HX, a damaged form of NAD(P)H that is a result of enzymatic or heat-dependent hydration. This is a prerequisite for the S-specific NAD(P)H-hydrate dehydratase to allow the repair of both epimers of NAD(P)HX.</text>
</comment>
<feature type="binding site" evidence="17">
    <location>
        <position position="458"/>
    </location>
    <ligand>
        <name>AMP</name>
        <dbReference type="ChEBI" id="CHEBI:456215"/>
    </ligand>
</feature>
<evidence type="ECO:0000256" key="16">
    <source>
        <dbReference type="ARBA" id="ARBA00049209"/>
    </source>
</evidence>
<keyword evidence="10 17" id="KW-0520">NAD</keyword>
<dbReference type="InterPro" id="IPR004443">
    <property type="entry name" value="YjeF_N_dom"/>
</dbReference>
<dbReference type="GO" id="GO:0110051">
    <property type="term" value="P:metabolite repair"/>
    <property type="evidence" value="ECO:0007669"/>
    <property type="project" value="TreeGrafter"/>
</dbReference>
<evidence type="ECO:0000256" key="10">
    <source>
        <dbReference type="ARBA" id="ARBA00023027"/>
    </source>
</evidence>
<comment type="similarity">
    <text evidence="3 19">In the N-terminal section; belongs to the NnrE/AIBP family.</text>
</comment>
<evidence type="ECO:0000256" key="2">
    <source>
        <dbReference type="ARBA" id="ARBA00000909"/>
    </source>
</evidence>
<evidence type="ECO:0000256" key="13">
    <source>
        <dbReference type="ARBA" id="ARBA00023268"/>
    </source>
</evidence>
<dbReference type="SUPFAM" id="SSF64153">
    <property type="entry name" value="YjeF N-terminal domain-like"/>
    <property type="match status" value="1"/>
</dbReference>
<keyword evidence="22" id="KW-0418">Kinase</keyword>
<feature type="binding site" evidence="18">
    <location>
        <position position="171"/>
    </location>
    <ligand>
        <name>K(+)</name>
        <dbReference type="ChEBI" id="CHEBI:29103"/>
    </ligand>
</feature>
<comment type="similarity">
    <text evidence="18">Belongs to the NnrE/AIBP family.</text>
</comment>
<dbReference type="Pfam" id="PF01256">
    <property type="entry name" value="Carb_kinase"/>
    <property type="match status" value="1"/>
</dbReference>
<keyword evidence="22" id="KW-0808">Transferase</keyword>
<dbReference type="PANTHER" id="PTHR12592:SF0">
    <property type="entry name" value="ATP-DEPENDENT (S)-NAD(P)H-HYDRATE DEHYDRATASE"/>
    <property type="match status" value="1"/>
</dbReference>
<evidence type="ECO:0000256" key="19">
    <source>
        <dbReference type="PIRNR" id="PIRNR017184"/>
    </source>
</evidence>
<evidence type="ECO:0000256" key="4">
    <source>
        <dbReference type="ARBA" id="ARBA00009524"/>
    </source>
</evidence>
<name>A0A1G9AEP4_9RHOB</name>
<dbReference type="GO" id="GO:0046496">
    <property type="term" value="P:nicotinamide nucleotide metabolic process"/>
    <property type="evidence" value="ECO:0007669"/>
    <property type="project" value="UniProtKB-UniRule"/>
</dbReference>
<dbReference type="PROSITE" id="PS01050">
    <property type="entry name" value="YJEF_C_2"/>
    <property type="match status" value="1"/>
</dbReference>
<feature type="binding site" evidence="17">
    <location>
        <position position="380"/>
    </location>
    <ligand>
        <name>(6S)-NADPHX</name>
        <dbReference type="ChEBI" id="CHEBI:64076"/>
    </ligand>
</feature>
<comment type="catalytic activity">
    <reaction evidence="1 18 19">
        <text>(6R)-NADHX = (6S)-NADHX</text>
        <dbReference type="Rhea" id="RHEA:32215"/>
        <dbReference type="ChEBI" id="CHEBI:64074"/>
        <dbReference type="ChEBI" id="CHEBI:64075"/>
        <dbReference type="EC" id="5.1.99.6"/>
    </reaction>
</comment>
<evidence type="ECO:0000259" key="20">
    <source>
        <dbReference type="PROSITE" id="PS51383"/>
    </source>
</evidence>
<dbReference type="GO" id="GO:0005524">
    <property type="term" value="F:ATP binding"/>
    <property type="evidence" value="ECO:0007669"/>
    <property type="project" value="UniProtKB-UniRule"/>
</dbReference>
<evidence type="ECO:0000313" key="23">
    <source>
        <dbReference type="Proteomes" id="UP000199328"/>
    </source>
</evidence>
<dbReference type="NCBIfam" id="TIGR00197">
    <property type="entry name" value="yjeF_nterm"/>
    <property type="match status" value="1"/>
</dbReference>
<dbReference type="SUPFAM" id="SSF53613">
    <property type="entry name" value="Ribokinase-like"/>
    <property type="match status" value="1"/>
</dbReference>
<sequence>MGELLTAAQMRAVEVAAMASGAVTGLELMERAGRGVVGTAFARWPELAVAPRRGLVLAGPGNNGGDGYVVARLLREWGWEVEVFALGEPERLKGDAQANHARWREMGGAVRPLAELGAGLEESPAVVIDALFGTGLARPLTGSVAEAIRAVAAWRGEGGRDGRVVAVDIPSGICADSGRVLGAAMHCDLTVSFHAPKLGHYLAEGPAHAGWLEVADIGIGAWAAGAGECVQLVELTAPVRELAKTGGHKYHHGHALVLSGGVGRGGAARMAARAALRVGAGLVTLGCPPAAMIENAARLEAVMLRPVADGEALAALLEDPRIDALCLGPGLGLGPREGALVAAALDAGRATVLDADALTILAREPRLRARVHGRCVLTPHEGEFARLFPGLGARLRAEPEAGPAFSRLDAARAAARESGAVVLLKGPDTVIAAPDGRAWVHAAAYARAAPWLATAGAGDVLAGLIAGLLARGLAPERAASLAAWLHVEAARRAGAGMIAEDLPDRLPEVFSALGL</sequence>
<dbReference type="NCBIfam" id="TIGR00196">
    <property type="entry name" value="yjeF_cterm"/>
    <property type="match status" value="1"/>
</dbReference>
<dbReference type="HAMAP" id="MF_01966">
    <property type="entry name" value="NADHX_epimerase"/>
    <property type="match status" value="1"/>
</dbReference>
<evidence type="ECO:0000256" key="12">
    <source>
        <dbReference type="ARBA" id="ARBA00023239"/>
    </source>
</evidence>
<comment type="catalytic activity">
    <reaction evidence="16 17 19">
        <text>(6S)-NADPHX + ADP = AMP + phosphate + NADPH + H(+)</text>
        <dbReference type="Rhea" id="RHEA:32235"/>
        <dbReference type="ChEBI" id="CHEBI:15378"/>
        <dbReference type="ChEBI" id="CHEBI:43474"/>
        <dbReference type="ChEBI" id="CHEBI:57783"/>
        <dbReference type="ChEBI" id="CHEBI:64076"/>
        <dbReference type="ChEBI" id="CHEBI:456215"/>
        <dbReference type="ChEBI" id="CHEBI:456216"/>
        <dbReference type="EC" id="4.2.1.136"/>
    </reaction>
</comment>
<feature type="binding site" evidence="18">
    <location>
        <position position="63"/>
    </location>
    <ligand>
        <name>K(+)</name>
        <dbReference type="ChEBI" id="CHEBI:29103"/>
    </ligand>
</feature>
<evidence type="ECO:0000313" key="22">
    <source>
        <dbReference type="EMBL" id="SDK25837.1"/>
    </source>
</evidence>
<dbReference type="EMBL" id="FNFV01000002">
    <property type="protein sequence ID" value="SDK25837.1"/>
    <property type="molecule type" value="Genomic_DNA"/>
</dbReference>
<comment type="similarity">
    <text evidence="17">Belongs to the NnrD/CARKD family.</text>
</comment>
<keyword evidence="7 17" id="KW-0067">ATP-binding</keyword>
<dbReference type="EC" id="4.2.1.136" evidence="19"/>
<comment type="catalytic activity">
    <reaction evidence="15 17 19">
        <text>(6S)-NADHX + ADP = AMP + phosphate + NADH + H(+)</text>
        <dbReference type="Rhea" id="RHEA:32223"/>
        <dbReference type="ChEBI" id="CHEBI:15378"/>
        <dbReference type="ChEBI" id="CHEBI:43474"/>
        <dbReference type="ChEBI" id="CHEBI:57945"/>
        <dbReference type="ChEBI" id="CHEBI:64074"/>
        <dbReference type="ChEBI" id="CHEBI:456215"/>
        <dbReference type="ChEBI" id="CHEBI:456216"/>
        <dbReference type="EC" id="4.2.1.136"/>
    </reaction>
</comment>
<dbReference type="InterPro" id="IPR029056">
    <property type="entry name" value="Ribokinase-like"/>
</dbReference>
<accession>A0A1G9AEP4</accession>
<evidence type="ECO:0000259" key="21">
    <source>
        <dbReference type="PROSITE" id="PS51385"/>
    </source>
</evidence>
<feature type="binding site" evidence="17">
    <location>
        <begin position="425"/>
        <end position="429"/>
    </location>
    <ligand>
        <name>AMP</name>
        <dbReference type="ChEBI" id="CHEBI:456215"/>
    </ligand>
</feature>
<comment type="caution">
    <text evidence="18">Lacks conserved residue(s) required for the propagation of feature annotation.</text>
</comment>
<dbReference type="OrthoDB" id="9806925at2"/>
<evidence type="ECO:0000256" key="6">
    <source>
        <dbReference type="ARBA" id="ARBA00022741"/>
    </source>
</evidence>
<dbReference type="GO" id="GO:0052855">
    <property type="term" value="F:ADP-dependent NAD(P)H-hydrate dehydratase activity"/>
    <property type="evidence" value="ECO:0007669"/>
    <property type="project" value="UniProtKB-UniRule"/>
</dbReference>
<keyword evidence="5 18" id="KW-0479">Metal-binding</keyword>
<dbReference type="InterPro" id="IPR000631">
    <property type="entry name" value="CARKD"/>
</dbReference>
<evidence type="ECO:0000256" key="7">
    <source>
        <dbReference type="ARBA" id="ARBA00022840"/>
    </source>
</evidence>
<comment type="function">
    <text evidence="14 19">Bifunctional enzyme that catalyzes the epimerization of the S- and R-forms of NAD(P)HX and the dehydration of the S-form of NAD(P)HX at the expense of ADP, which is converted to AMP. This allows the repair of both epimers of NAD(P)HX, a damaged form of NAD(P)H that is a result of enzymatic or heat-dependent hydration.</text>
</comment>
<comment type="function">
    <text evidence="17">Catalyzes the dehydration of the S-form of NAD(P)HX at the expense of ADP, which is converted to AMP. Together with NAD(P)HX epimerase, which catalyzes the epimerization of the S- and R-forms, the enzyme allows the repair of both epimers of NAD(P)HX, a damaged form of NAD(P)H that is a result of enzymatic or heat-dependent hydration.</text>
</comment>
<feature type="binding site" evidence="18">
    <location>
        <position position="168"/>
    </location>
    <ligand>
        <name>(6S)-NADPHX</name>
        <dbReference type="ChEBI" id="CHEBI:64076"/>
    </ligand>
</feature>